<dbReference type="EMBL" id="CP014019">
    <property type="protein sequence ID" value="AVF45247.1"/>
    <property type="molecule type" value="Genomic_DNA"/>
</dbReference>
<reference evidence="2" key="1">
    <citation type="submission" date="2017-12" db="EMBL/GenBank/DDBJ databases">
        <title>FDA dAtabase for Regulatory Grade micrObial Sequences (FDA-ARGOS): Supporting development and validation of Infectious Disease Dx tests.</title>
        <authorList>
            <person name="Hoffmann M."/>
            <person name="Allard M."/>
            <person name="Evans P."/>
            <person name="Brown E."/>
            <person name="Tallon L."/>
            <person name="Sadzewicz L."/>
            <person name="Sengamalay N."/>
            <person name="Ott S."/>
            <person name="Godinez A."/>
            <person name="Nagaraj S."/>
            <person name="Vavikolanu K."/>
            <person name="Aluvathingal J."/>
            <person name="Nadendla S."/>
            <person name="Sichtig H."/>
        </authorList>
    </citation>
    <scope>NUCLEOTIDE SEQUENCE [LARGE SCALE GENOMIC DNA]</scope>
    <source>
        <strain evidence="2">FDAARGOS_129</strain>
    </source>
</reference>
<protein>
    <submittedName>
        <fullName evidence="1">Uncharacterized protein</fullName>
    </submittedName>
</protein>
<dbReference type="Gene3D" id="2.160.20.10">
    <property type="entry name" value="Single-stranded right-handed beta-helix, Pectin lyase-like"/>
    <property type="match status" value="1"/>
</dbReference>
<dbReference type="SUPFAM" id="SSF51126">
    <property type="entry name" value="Pectin lyase-like"/>
    <property type="match status" value="1"/>
</dbReference>
<dbReference type="Proteomes" id="UP000237921">
    <property type="component" value="Chromosome"/>
</dbReference>
<organism evidence="1 2">
    <name type="scientific">Acinetobacter nosocomialis</name>
    <dbReference type="NCBI Taxonomy" id="106654"/>
    <lineage>
        <taxon>Bacteria</taxon>
        <taxon>Pseudomonadati</taxon>
        <taxon>Pseudomonadota</taxon>
        <taxon>Gammaproteobacteria</taxon>
        <taxon>Moraxellales</taxon>
        <taxon>Moraxellaceae</taxon>
        <taxon>Acinetobacter</taxon>
        <taxon>Acinetobacter calcoaceticus/baumannii complex</taxon>
    </lineage>
</organism>
<dbReference type="InterPro" id="IPR012334">
    <property type="entry name" value="Pectin_lyas_fold"/>
</dbReference>
<name>A0A2L1VJD8_ACINO</name>
<evidence type="ECO:0000313" key="1">
    <source>
        <dbReference type="EMBL" id="AVF45247.1"/>
    </source>
</evidence>
<proteinExistence type="predicted"/>
<dbReference type="InterPro" id="IPR011050">
    <property type="entry name" value="Pectin_lyase_fold/virulence"/>
</dbReference>
<sequence>MAVPEQTPYKEYTANGITTVFPLDFDVLEQDHLIVLIDDLEPPVGSWHLDAAKDAVVFNSAPVSGAIVKIRRDAPFSRTTNYQLYDRSFLPDPVNKDFDAIWRKLQEVGVSGWLISQEILKQGVSLQQLEDFTNQIYDNLNNISISKEWFAEFIADGMENQKQINDKTTQNVSNIESLKELIVRKNGQKVLVNNRYVYEYKSEAENAIDDIYSILPANGIGRWILQKPVNLFASDFCLTSIQSALSQSVKLQMVNDLSVSFNVPFIVDDEFMVAPVESNHNICFYVRSNNDITFTPKGNFKIIPNDFTTYSILHIENIENYKVLFPQITGDRDQHLGTEGEWGYGIANYQSKKGYIYRPKVVNTWGDGIYVGRRWGLITDDTPTDITISEPTVLNAGRNGISLSAGTRVNILLPYVYGTKGKAPEAGIDIEPEAADGLPKSHLRDCIISSPTIESCKLGLVCYFFPNDSTYEVEFSGVTTIKDCEQPLVICAGGNNNSGYLDLNKIQVTKLRGNTLLQNAWHRSGDFRCTIKELVTDKSLPIVMTMNGAFSTGKLGHFDIRKIINNDPTGKIGYYVPTSVQNYEDNSSYMFEDPNRAYLDFDFTTHFFGKDFLSNIITLHSGWTASSRNMANYIWQDPSIDTSGASAIYIATANDYRRLKIGLANTTTIVGQGCNISGLRIRKADGSYYTEAHTQFIGAWLDFQNNLNGNTEVFGSYGNWTFT</sequence>
<accession>A0A2L1VJD8</accession>
<gene>
    <name evidence="1" type="ORF">AL533_13085</name>
</gene>
<dbReference type="RefSeq" id="WP_104919048.1">
    <property type="nucleotide sequence ID" value="NZ_CP014019.1"/>
</dbReference>
<dbReference type="AlphaFoldDB" id="A0A2L1VJD8"/>
<evidence type="ECO:0000313" key="2">
    <source>
        <dbReference type="Proteomes" id="UP000237921"/>
    </source>
</evidence>